<evidence type="ECO:0000313" key="2">
    <source>
        <dbReference type="Proteomes" id="UP000238348"/>
    </source>
</evidence>
<name>A0A2L0ETG4_SORCE</name>
<sequence length="126" mass="14115">MYSTAVAWVRSDPRVRAPLSRSLRSDYRRIAALGDTWGGALDALGAPYYLVRWVAGPGLRDVEERERRYRAACEALRREVPWTLAAWRALKATERPIRPAAPRHRLRALSVSVEPTPPAYSDSGAS</sequence>
<dbReference type="Proteomes" id="UP000238348">
    <property type="component" value="Chromosome"/>
</dbReference>
<proteinExistence type="predicted"/>
<dbReference type="AlphaFoldDB" id="A0A2L0ETG4"/>
<organism evidence="1 2">
    <name type="scientific">Sorangium cellulosum</name>
    <name type="common">Polyangium cellulosum</name>
    <dbReference type="NCBI Taxonomy" id="56"/>
    <lineage>
        <taxon>Bacteria</taxon>
        <taxon>Pseudomonadati</taxon>
        <taxon>Myxococcota</taxon>
        <taxon>Polyangia</taxon>
        <taxon>Polyangiales</taxon>
        <taxon>Polyangiaceae</taxon>
        <taxon>Sorangium</taxon>
    </lineage>
</organism>
<protein>
    <submittedName>
        <fullName evidence="1">Uncharacterized protein</fullName>
    </submittedName>
</protein>
<dbReference type="EMBL" id="CP012673">
    <property type="protein sequence ID" value="AUX42583.1"/>
    <property type="molecule type" value="Genomic_DNA"/>
</dbReference>
<evidence type="ECO:0000313" key="1">
    <source>
        <dbReference type="EMBL" id="AUX42583.1"/>
    </source>
</evidence>
<gene>
    <name evidence="1" type="ORF">SOCE26_040160</name>
</gene>
<accession>A0A2L0ETG4</accession>
<reference evidence="1 2" key="1">
    <citation type="submission" date="2015-09" db="EMBL/GenBank/DDBJ databases">
        <title>Sorangium comparison.</title>
        <authorList>
            <person name="Zaburannyi N."/>
            <person name="Bunk B."/>
            <person name="Overmann J."/>
            <person name="Mueller R."/>
        </authorList>
    </citation>
    <scope>NUCLEOTIDE SEQUENCE [LARGE SCALE GENOMIC DNA]</scope>
    <source>
        <strain evidence="1 2">So ce26</strain>
    </source>
</reference>